<dbReference type="AlphaFoldDB" id="A0A5Q4YWB5"/>
<gene>
    <name evidence="3" type="ORF">PDMSB3_3834</name>
</gene>
<feature type="domain" description="Tyr recombinase" evidence="2">
    <location>
        <begin position="1"/>
        <end position="128"/>
    </location>
</feature>
<keyword evidence="4" id="KW-1185">Reference proteome</keyword>
<evidence type="ECO:0000313" key="3">
    <source>
        <dbReference type="EMBL" id="VVD30290.1"/>
    </source>
</evidence>
<dbReference type="GO" id="GO:0015074">
    <property type="term" value="P:DNA integration"/>
    <property type="evidence" value="ECO:0007669"/>
    <property type="project" value="InterPro"/>
</dbReference>
<dbReference type="GO" id="GO:0006310">
    <property type="term" value="P:DNA recombination"/>
    <property type="evidence" value="ECO:0007669"/>
    <property type="project" value="UniProtKB-KW"/>
</dbReference>
<evidence type="ECO:0000259" key="2">
    <source>
        <dbReference type="PROSITE" id="PS51898"/>
    </source>
</evidence>
<protein>
    <submittedName>
        <fullName evidence="3">Integrase family protein</fullName>
    </submittedName>
</protein>
<evidence type="ECO:0000256" key="1">
    <source>
        <dbReference type="ARBA" id="ARBA00023172"/>
    </source>
</evidence>
<dbReference type="GO" id="GO:0003677">
    <property type="term" value="F:DNA binding"/>
    <property type="evidence" value="ECO:0007669"/>
    <property type="project" value="InterPro"/>
</dbReference>
<dbReference type="Proteomes" id="UP000325811">
    <property type="component" value="Chromosome I"/>
</dbReference>
<dbReference type="EMBL" id="LR699553">
    <property type="protein sequence ID" value="VVD30290.1"/>
    <property type="molecule type" value="Genomic_DNA"/>
</dbReference>
<dbReference type="Gene3D" id="1.10.443.10">
    <property type="entry name" value="Intergrase catalytic core"/>
    <property type="match status" value="1"/>
</dbReference>
<dbReference type="InterPro" id="IPR002104">
    <property type="entry name" value="Integrase_catalytic"/>
</dbReference>
<reference evidence="3 4" key="1">
    <citation type="submission" date="2019-08" db="EMBL/GenBank/DDBJ databases">
        <authorList>
            <person name="Herpell B J."/>
        </authorList>
    </citation>
    <scope>NUCLEOTIDE SEQUENCE [LARGE SCALE GENOMIC DNA]</scope>
    <source>
        <strain evidence="4">Msb3</strain>
    </source>
</reference>
<dbReference type="SUPFAM" id="SSF56349">
    <property type="entry name" value="DNA breaking-rejoining enzymes"/>
    <property type="match status" value="1"/>
</dbReference>
<name>A0A5Q4YWB5_9BURK</name>
<keyword evidence="1" id="KW-0233">DNA recombination</keyword>
<sequence length="144" mass="17013">MRWAAIDWKARTVNGEPWSSKVKRHRAVPLNDEALAVLKAWRRRTRFEFVFTNEIGERLREVRDWTKIRRAAKVESFRFMDTRHHTATRLINEGASEYLAQKILGHTDGRMTPRYLKARETKLHETLAILDRAYINRTGRGRPG</sequence>
<dbReference type="KEGG" id="pdio:PDMSB3_3834"/>
<dbReference type="Pfam" id="PF00589">
    <property type="entry name" value="Phage_integrase"/>
    <property type="match status" value="1"/>
</dbReference>
<dbReference type="InterPro" id="IPR011010">
    <property type="entry name" value="DNA_brk_join_enz"/>
</dbReference>
<organism evidence="3 4">
    <name type="scientific">Paraburkholderia dioscoreae</name>
    <dbReference type="NCBI Taxonomy" id="2604047"/>
    <lineage>
        <taxon>Bacteria</taxon>
        <taxon>Pseudomonadati</taxon>
        <taxon>Pseudomonadota</taxon>
        <taxon>Betaproteobacteria</taxon>
        <taxon>Burkholderiales</taxon>
        <taxon>Burkholderiaceae</taxon>
        <taxon>Paraburkholderia</taxon>
    </lineage>
</organism>
<proteinExistence type="predicted"/>
<accession>A0A5Q4YWB5</accession>
<dbReference type="InterPro" id="IPR013762">
    <property type="entry name" value="Integrase-like_cat_sf"/>
</dbReference>
<evidence type="ECO:0000313" key="4">
    <source>
        <dbReference type="Proteomes" id="UP000325811"/>
    </source>
</evidence>
<dbReference type="PROSITE" id="PS51898">
    <property type="entry name" value="TYR_RECOMBINASE"/>
    <property type="match status" value="1"/>
</dbReference>